<evidence type="ECO:0000313" key="2">
    <source>
        <dbReference type="EMBL" id="ORW73460.1"/>
    </source>
</evidence>
<accession>A0A1X2CC34</accession>
<reference evidence="2 3" key="1">
    <citation type="submission" date="2016-01" db="EMBL/GenBank/DDBJ databases">
        <title>The new phylogeny of the genus Mycobacterium.</title>
        <authorList>
            <person name="Tarcisio F."/>
            <person name="Conor M."/>
            <person name="Antonella G."/>
            <person name="Elisabetta G."/>
            <person name="Giulia F.S."/>
            <person name="Sara T."/>
            <person name="Anna F."/>
            <person name="Clotilde B."/>
            <person name="Roberto B."/>
            <person name="Veronica D.S."/>
            <person name="Fabio R."/>
            <person name="Monica P."/>
            <person name="Olivier J."/>
            <person name="Enrico T."/>
            <person name="Nicola S."/>
        </authorList>
    </citation>
    <scope>NUCLEOTIDE SEQUENCE [LARGE SCALE GENOMIC DNA]</scope>
    <source>
        <strain evidence="2 3">DSM 45176</strain>
    </source>
</reference>
<organism evidence="2 3">
    <name type="scientific">Mycobacterium riyadhense</name>
    <dbReference type="NCBI Taxonomy" id="486698"/>
    <lineage>
        <taxon>Bacteria</taxon>
        <taxon>Bacillati</taxon>
        <taxon>Actinomycetota</taxon>
        <taxon>Actinomycetes</taxon>
        <taxon>Mycobacteriales</taxon>
        <taxon>Mycobacteriaceae</taxon>
        <taxon>Mycobacterium</taxon>
    </lineage>
</organism>
<sequence length="232" mass="23633">MLRLAMVVPLLAASLVLAAPHALAAPGCAPGGTPPPPGSVQRQVGDLDGDGLPDALWIGKLQTANGSIARVVGVSTASGAHSDVEITSASPIPLRALAIDAQANGGHQVIVSDGRSARLYVFADCRLQTVVDGHYGRPYVFDLENLAGNGTGIGCSDLGDGRHLVGLQALPDPAGTSQWTVRRTEIDLSGTRATTGRSDTLTATSAQDPAVTSAQTISCGNLTINQDGVQEP</sequence>
<feature type="signal peptide" evidence="1">
    <location>
        <begin position="1"/>
        <end position="24"/>
    </location>
</feature>
<evidence type="ECO:0008006" key="4">
    <source>
        <dbReference type="Google" id="ProtNLM"/>
    </source>
</evidence>
<protein>
    <recommendedName>
        <fullName evidence="4">FG-GAP repeat protein</fullName>
    </recommendedName>
</protein>
<dbReference type="EMBL" id="LQPQ01000132">
    <property type="protein sequence ID" value="ORW73460.1"/>
    <property type="molecule type" value="Genomic_DNA"/>
</dbReference>
<feature type="chain" id="PRO_5013163028" description="FG-GAP repeat protein" evidence="1">
    <location>
        <begin position="25"/>
        <end position="232"/>
    </location>
</feature>
<dbReference type="RefSeq" id="WP_085251542.1">
    <property type="nucleotide sequence ID" value="NZ_CAJMWJ010000001.1"/>
</dbReference>
<name>A0A1X2CC34_9MYCO</name>
<proteinExistence type="predicted"/>
<gene>
    <name evidence="2" type="ORF">AWC22_24220</name>
</gene>
<keyword evidence="1" id="KW-0732">Signal</keyword>
<dbReference type="STRING" id="486698.AWC22_24220"/>
<evidence type="ECO:0000256" key="1">
    <source>
        <dbReference type="SAM" id="SignalP"/>
    </source>
</evidence>
<comment type="caution">
    <text evidence="2">The sequence shown here is derived from an EMBL/GenBank/DDBJ whole genome shotgun (WGS) entry which is preliminary data.</text>
</comment>
<dbReference type="AlphaFoldDB" id="A0A1X2CC34"/>
<keyword evidence="3" id="KW-1185">Reference proteome</keyword>
<dbReference type="Proteomes" id="UP000193087">
    <property type="component" value="Unassembled WGS sequence"/>
</dbReference>
<evidence type="ECO:0000313" key="3">
    <source>
        <dbReference type="Proteomes" id="UP000193087"/>
    </source>
</evidence>
<dbReference type="GeneID" id="93493026"/>
<dbReference type="OrthoDB" id="4711865at2"/>